<protein>
    <submittedName>
        <fullName evidence="2">Uncharacterized protein</fullName>
    </submittedName>
</protein>
<sequence>MLEFRQNGEKPDNTVTPDNTLFLAHFWYFSRIPTWFRCVLSNSDASKCRLQIPQCQNADDRKVRKTGLGRKEHHRGGDLEHVRGQNQTLKTRVWVGLPKEEKNCRYLKSHPSHTSSQNPWMLPAETAAIAATTQQADEYDQYFDDDHFTPDAEEEIARIEREALGDHSQMVSTSAQPVHTTPSLSAEQLKDASKRSRAHVFFSKRETFAYEAESDEEDMNSENEEDESEPRSARNKEKVVDSGKAWFTQPKGMPAWLYSFFRDTVQPLVFQKQGSKLSRPRTFSKGTSSTPGSFWIHPPEPVLALEGQKFHPPSLSTPGFSLAPTFLRIVPQVPEWMRTPSKNYGLGNENHSAVQRKKKHKNVQVQNSNAELPDSDVRAPHPQHICCGRSHTLLSPYHHHHHLANSSSPSPSPSLSPSLSPPPLYPPSLARVNTDVADPASNNARTSWLDMRRIRGSLHARGGLYLGTVALVATATTIPATKISTMIGQYDETDGQERASLTVL</sequence>
<feature type="compositionally biased region" description="Basic and acidic residues" evidence="1">
    <location>
        <begin position="229"/>
        <end position="241"/>
    </location>
</feature>
<feature type="compositionally biased region" description="Pro residues" evidence="1">
    <location>
        <begin position="410"/>
        <end position="426"/>
    </location>
</feature>
<evidence type="ECO:0000256" key="1">
    <source>
        <dbReference type="SAM" id="MobiDB-lite"/>
    </source>
</evidence>
<organism evidence="2 3">
    <name type="scientific">Favolaschia claudopus</name>
    <dbReference type="NCBI Taxonomy" id="2862362"/>
    <lineage>
        <taxon>Eukaryota</taxon>
        <taxon>Fungi</taxon>
        <taxon>Dikarya</taxon>
        <taxon>Basidiomycota</taxon>
        <taxon>Agaricomycotina</taxon>
        <taxon>Agaricomycetes</taxon>
        <taxon>Agaricomycetidae</taxon>
        <taxon>Agaricales</taxon>
        <taxon>Marasmiineae</taxon>
        <taxon>Mycenaceae</taxon>
        <taxon>Favolaschia</taxon>
    </lineage>
</organism>
<feature type="compositionally biased region" description="Polar residues" evidence="1">
    <location>
        <begin position="169"/>
        <end position="186"/>
    </location>
</feature>
<reference evidence="2 3" key="1">
    <citation type="journal article" date="2024" name="J Genomics">
        <title>Draft genome sequencing and assembly of Favolaschia claudopus CIRM-BRFM 2984 isolated from oak limbs.</title>
        <authorList>
            <person name="Navarro D."/>
            <person name="Drula E."/>
            <person name="Chaduli D."/>
            <person name="Cazenave R."/>
            <person name="Ahrendt S."/>
            <person name="Wang J."/>
            <person name="Lipzen A."/>
            <person name="Daum C."/>
            <person name="Barry K."/>
            <person name="Grigoriev I.V."/>
            <person name="Favel A."/>
            <person name="Rosso M.N."/>
            <person name="Martin F."/>
        </authorList>
    </citation>
    <scope>NUCLEOTIDE SEQUENCE [LARGE SCALE GENOMIC DNA]</scope>
    <source>
        <strain evidence="2 3">CIRM-BRFM 2984</strain>
    </source>
</reference>
<feature type="region of interest" description="Disordered" evidence="1">
    <location>
        <begin position="400"/>
        <end position="442"/>
    </location>
</feature>
<name>A0AAW0DW14_9AGAR</name>
<evidence type="ECO:0000313" key="3">
    <source>
        <dbReference type="Proteomes" id="UP001362999"/>
    </source>
</evidence>
<dbReference type="Proteomes" id="UP001362999">
    <property type="component" value="Unassembled WGS sequence"/>
</dbReference>
<proteinExistence type="predicted"/>
<gene>
    <name evidence="2" type="ORF">R3P38DRAFT_2759421</name>
</gene>
<keyword evidence="3" id="KW-1185">Reference proteome</keyword>
<feature type="region of interest" description="Disordered" evidence="1">
    <location>
        <begin position="167"/>
        <end position="191"/>
    </location>
</feature>
<dbReference type="EMBL" id="JAWWNJ010000004">
    <property type="protein sequence ID" value="KAK7057066.1"/>
    <property type="molecule type" value="Genomic_DNA"/>
</dbReference>
<accession>A0AAW0DW14</accession>
<evidence type="ECO:0000313" key="2">
    <source>
        <dbReference type="EMBL" id="KAK7057066.1"/>
    </source>
</evidence>
<comment type="caution">
    <text evidence="2">The sequence shown here is derived from an EMBL/GenBank/DDBJ whole genome shotgun (WGS) entry which is preliminary data.</text>
</comment>
<feature type="compositionally biased region" description="Acidic residues" evidence="1">
    <location>
        <begin position="212"/>
        <end position="228"/>
    </location>
</feature>
<feature type="region of interest" description="Disordered" evidence="1">
    <location>
        <begin position="346"/>
        <end position="384"/>
    </location>
</feature>
<dbReference type="AlphaFoldDB" id="A0AAW0DW14"/>
<feature type="region of interest" description="Disordered" evidence="1">
    <location>
        <begin position="211"/>
        <end position="242"/>
    </location>
</feature>